<feature type="compositionally biased region" description="Low complexity" evidence="1">
    <location>
        <begin position="24"/>
        <end position="37"/>
    </location>
</feature>
<feature type="compositionally biased region" description="Low complexity" evidence="1">
    <location>
        <begin position="1"/>
        <end position="17"/>
    </location>
</feature>
<evidence type="ECO:0000313" key="2">
    <source>
        <dbReference type="EMBL" id="AEY58537.1"/>
    </source>
</evidence>
<dbReference type="PANTHER" id="PTHR21512:SF5">
    <property type="entry name" value="TRAFFICKING PROTEIN PARTICLE COMPLEX SUBUNIT 9"/>
    <property type="match status" value="1"/>
</dbReference>
<organism evidence="2">
    <name type="scientific">Apis cerana</name>
    <name type="common">Indian honeybee</name>
    <dbReference type="NCBI Taxonomy" id="7461"/>
    <lineage>
        <taxon>Eukaryota</taxon>
        <taxon>Metazoa</taxon>
        <taxon>Ecdysozoa</taxon>
        <taxon>Arthropoda</taxon>
        <taxon>Hexapoda</taxon>
        <taxon>Insecta</taxon>
        <taxon>Pterygota</taxon>
        <taxon>Neoptera</taxon>
        <taxon>Endopterygota</taxon>
        <taxon>Hymenoptera</taxon>
        <taxon>Apocrita</taxon>
        <taxon>Aculeata</taxon>
        <taxon>Apoidea</taxon>
        <taxon>Anthophila</taxon>
        <taxon>Apidae</taxon>
        <taxon>Apis</taxon>
    </lineage>
</organism>
<dbReference type="PANTHER" id="PTHR21512">
    <property type="entry name" value="TRAFFICKING PROTEIN PARTICLE COMPLEX SUBUNIT 9"/>
    <property type="match status" value="1"/>
</dbReference>
<evidence type="ECO:0000256" key="1">
    <source>
        <dbReference type="SAM" id="MobiDB-lite"/>
    </source>
</evidence>
<reference evidence="2" key="1">
    <citation type="submission" date="2011-11" db="EMBL/GenBank/DDBJ databases">
        <title>Decoding the brain transcriptome of the Eastern honeybee (Apis cerana) based on pyrosequencing.</title>
        <authorList>
            <person name="Sun L."/>
            <person name="Zheng H."/>
            <person name="Wang Y."/>
            <person name="Xie X."/>
            <person name="Zhu Y."/>
            <person name="Gu W."/>
            <person name="Wang S."/>
        </authorList>
    </citation>
    <scope>NUCLEOTIDE SEQUENCE</scope>
    <source>
        <tissue evidence="2">Brain</tissue>
    </source>
</reference>
<dbReference type="GO" id="GO:0005802">
    <property type="term" value="C:trans-Golgi network"/>
    <property type="evidence" value="ECO:0007669"/>
    <property type="project" value="TreeGrafter"/>
</dbReference>
<dbReference type="AlphaFoldDB" id="V9ID10"/>
<protein>
    <submittedName>
        <fullName evidence="2">NIK-and IKBKB-binding protein</fullName>
    </submittedName>
</protein>
<name>V9ID10_APICE</name>
<dbReference type="EMBL" id="JR039111">
    <property type="protein sequence ID" value="AEY58537.1"/>
    <property type="molecule type" value="mRNA"/>
</dbReference>
<feature type="region of interest" description="Disordered" evidence="1">
    <location>
        <begin position="1"/>
        <end position="37"/>
    </location>
</feature>
<accession>V9ID10</accession>
<dbReference type="InterPro" id="IPR013935">
    <property type="entry name" value="Trs120_TRAPPC9"/>
</dbReference>
<proteinExistence type="evidence at transcript level"/>
<sequence length="221" mass="24325">MSHSGHSSLPSRLSSPSHTKRQSELTSSFRSGLSSHSGHSSLASSRLSKLAVPLHTSNVIEGQLKIKYSGGAGLTAGYCRISSVFITVEMLPSVQITNWDVLPAETPSQFYLVLDLTNMTNHEMELYYTETKCIYMEGKEPCRIPVPVDRCPLNKLSMLNGNGDIGELQKVCSEHIASLVDLRWQLLGTESTGKATLSGITLTQDMLDLVRMSPLQWGMFY</sequence>
<gene>
    <name evidence="2" type="ORF">ACCB01136.1</name>
</gene>